<evidence type="ECO:0000256" key="3">
    <source>
        <dbReference type="ARBA" id="ARBA00022692"/>
    </source>
</evidence>
<keyword evidence="2" id="KW-1003">Cell membrane</keyword>
<keyword evidence="3 6" id="KW-0812">Transmembrane</keyword>
<accession>A0A446CVK8</accession>
<dbReference type="InterPro" id="IPR050448">
    <property type="entry name" value="OpgB/LTA_synthase_biosynth"/>
</dbReference>
<evidence type="ECO:0000256" key="5">
    <source>
        <dbReference type="ARBA" id="ARBA00023136"/>
    </source>
</evidence>
<proteinExistence type="predicted"/>
<dbReference type="InterPro" id="IPR000917">
    <property type="entry name" value="Sulfatase_N"/>
</dbReference>
<dbReference type="Proteomes" id="UP000289465">
    <property type="component" value="Unassembled WGS sequence"/>
</dbReference>
<dbReference type="Pfam" id="PF00884">
    <property type="entry name" value="Sulfatase"/>
    <property type="match status" value="1"/>
</dbReference>
<dbReference type="InterPro" id="IPR017850">
    <property type="entry name" value="Alkaline_phosphatase_core_sf"/>
</dbReference>
<organism evidence="8 9">
    <name type="scientific">Achromobacter veterisilvae</name>
    <dbReference type="NCBI Taxonomy" id="2069367"/>
    <lineage>
        <taxon>Bacteria</taxon>
        <taxon>Pseudomonadati</taxon>
        <taxon>Pseudomonadota</taxon>
        <taxon>Betaproteobacteria</taxon>
        <taxon>Burkholderiales</taxon>
        <taxon>Alcaligenaceae</taxon>
        <taxon>Achromobacter</taxon>
    </lineage>
</organism>
<evidence type="ECO:0000256" key="4">
    <source>
        <dbReference type="ARBA" id="ARBA00022989"/>
    </source>
</evidence>
<dbReference type="AlphaFoldDB" id="A0A446CVK8"/>
<feature type="transmembrane region" description="Helical" evidence="6">
    <location>
        <begin position="65"/>
        <end position="81"/>
    </location>
</feature>
<evidence type="ECO:0000256" key="6">
    <source>
        <dbReference type="SAM" id="Phobius"/>
    </source>
</evidence>
<gene>
    <name evidence="8" type="primary">ltaS1</name>
    <name evidence="8" type="ORF">AVE30378_04802</name>
</gene>
<feature type="transmembrane region" description="Helical" evidence="6">
    <location>
        <begin position="143"/>
        <end position="163"/>
    </location>
</feature>
<keyword evidence="5 6" id="KW-0472">Membrane</keyword>
<reference evidence="8 9" key="1">
    <citation type="submission" date="2018-07" db="EMBL/GenBank/DDBJ databases">
        <authorList>
            <person name="Peeters C."/>
        </authorList>
    </citation>
    <scope>NUCLEOTIDE SEQUENCE [LARGE SCALE GENOMIC DNA]</scope>
    <source>
        <strain evidence="8 9">LMG 30378</strain>
    </source>
</reference>
<dbReference type="EMBL" id="UFQC01000033">
    <property type="protein sequence ID" value="SSW71906.1"/>
    <property type="molecule type" value="Genomic_DNA"/>
</dbReference>
<evidence type="ECO:0000256" key="2">
    <source>
        <dbReference type="ARBA" id="ARBA00022475"/>
    </source>
</evidence>
<evidence type="ECO:0000313" key="8">
    <source>
        <dbReference type="EMBL" id="SSW71906.1"/>
    </source>
</evidence>
<feature type="transmembrane region" description="Helical" evidence="6">
    <location>
        <begin position="116"/>
        <end position="137"/>
    </location>
</feature>
<dbReference type="OrthoDB" id="5363296at2"/>
<feature type="transmembrane region" description="Helical" evidence="6">
    <location>
        <begin position="40"/>
        <end position="59"/>
    </location>
</feature>
<dbReference type="SUPFAM" id="SSF53649">
    <property type="entry name" value="Alkaline phosphatase-like"/>
    <property type="match status" value="1"/>
</dbReference>
<dbReference type="CDD" id="cd16015">
    <property type="entry name" value="LTA_synthase"/>
    <property type="match status" value="1"/>
</dbReference>
<dbReference type="PANTHER" id="PTHR47371:SF3">
    <property type="entry name" value="PHOSPHOGLYCEROL TRANSFERASE I"/>
    <property type="match status" value="1"/>
</dbReference>
<protein>
    <submittedName>
        <fullName evidence="8">Lipoteichoic acid synthase 1</fullName>
    </submittedName>
</protein>
<name>A0A446CVK8_9BURK</name>
<dbReference type="RefSeq" id="WP_129244426.1">
    <property type="nucleotide sequence ID" value="NZ_UFQC01000033.1"/>
</dbReference>
<feature type="transmembrane region" description="Helical" evidence="6">
    <location>
        <begin position="6"/>
        <end position="28"/>
    </location>
</feature>
<dbReference type="PANTHER" id="PTHR47371">
    <property type="entry name" value="LIPOTEICHOIC ACID SYNTHASE"/>
    <property type="match status" value="1"/>
</dbReference>
<evidence type="ECO:0000259" key="7">
    <source>
        <dbReference type="Pfam" id="PF00884"/>
    </source>
</evidence>
<dbReference type="GO" id="GO:0005886">
    <property type="term" value="C:plasma membrane"/>
    <property type="evidence" value="ECO:0007669"/>
    <property type="project" value="UniProtKB-SubCell"/>
</dbReference>
<evidence type="ECO:0000256" key="1">
    <source>
        <dbReference type="ARBA" id="ARBA00004651"/>
    </source>
</evidence>
<dbReference type="Gene3D" id="3.40.720.10">
    <property type="entry name" value="Alkaline Phosphatase, subunit A"/>
    <property type="match status" value="1"/>
</dbReference>
<comment type="subcellular location">
    <subcellularLocation>
        <location evidence="1">Cell membrane</location>
        <topology evidence="1">Multi-pass membrane protein</topology>
    </subcellularLocation>
</comment>
<feature type="domain" description="Sulfatase N-terminal" evidence="7">
    <location>
        <begin position="215"/>
        <end position="497"/>
    </location>
</feature>
<evidence type="ECO:0000313" key="9">
    <source>
        <dbReference type="Proteomes" id="UP000289465"/>
    </source>
</evidence>
<keyword evidence="4 6" id="KW-1133">Transmembrane helix</keyword>
<sequence>MAPEEFAAAAAVPLAGGLALSWALEACLSLRPRPPWRRPASAVLLHAGLWMLAFALAWALVRRPYFAAALALAGAGLIVVVDNAKYQALREPFVWADFEYFTDALRHPRLYLPFLGLWRALGAAAGAGAALAAGLMLEAPGLSWAGVCALGLGGAAIAAAAGSRPRRITFEARKDLRRLGLAAALWGYARSERQMKAPPATPFSVPPAARPEALPDLVSVQSESFFDPRARYPQLRPGLLAEFDALRARACAHGPLRVASWGANTVRTEFAFLSGLDAGRQGVHRYQPYRRLARTGLASLAGYLRGLGYRTVCVHPYHGGFYGRDRVLPLLGFDEFIDISAFEGGAPGQPYVGDRELAARVTGLLARERAEPLYVHVITMENHGPLHWERVDAADEAAVCREPLPADCRDLVAYCRHLRNADAMFGMLASALAALPRPAGLCVYGDHVPIMPGVYRRLGAPSGETDYLIWRPDGTARSAAAPLAASDLGQAFLAHMGLMPAA</sequence>